<comment type="caution">
    <text evidence="2">The sequence shown here is derived from an EMBL/GenBank/DDBJ whole genome shotgun (WGS) entry which is preliminary data.</text>
</comment>
<organism evidence="2 3">
    <name type="scientific">Hypsizygus marmoreus</name>
    <name type="common">White beech mushroom</name>
    <name type="synonym">Agaricus marmoreus</name>
    <dbReference type="NCBI Taxonomy" id="39966"/>
    <lineage>
        <taxon>Eukaryota</taxon>
        <taxon>Fungi</taxon>
        <taxon>Dikarya</taxon>
        <taxon>Basidiomycota</taxon>
        <taxon>Agaricomycotina</taxon>
        <taxon>Agaricomycetes</taxon>
        <taxon>Agaricomycetidae</taxon>
        <taxon>Agaricales</taxon>
        <taxon>Tricholomatineae</taxon>
        <taxon>Lyophyllaceae</taxon>
        <taxon>Hypsizygus</taxon>
    </lineage>
</organism>
<dbReference type="InParanoid" id="A0A369JDA1"/>
<dbReference type="PANTHER" id="PTHR40780">
    <property type="entry name" value="DUF3669 DOMAIN-CONTAINING PROTEIN"/>
    <property type="match status" value="1"/>
</dbReference>
<evidence type="ECO:0000259" key="1">
    <source>
        <dbReference type="Pfam" id="PF12417"/>
    </source>
</evidence>
<evidence type="ECO:0000313" key="3">
    <source>
        <dbReference type="Proteomes" id="UP000076154"/>
    </source>
</evidence>
<reference evidence="2" key="1">
    <citation type="submission" date="2018-04" db="EMBL/GenBank/DDBJ databases">
        <title>Whole genome sequencing of Hypsizygus marmoreus.</title>
        <authorList>
            <person name="Choi I.-G."/>
            <person name="Min B."/>
            <person name="Kim J.-G."/>
            <person name="Kim S."/>
            <person name="Oh Y.-L."/>
            <person name="Kong W.-S."/>
            <person name="Park H."/>
            <person name="Jeong J."/>
            <person name="Song E.-S."/>
        </authorList>
    </citation>
    <scope>NUCLEOTIDE SEQUENCE [LARGE SCALE GENOMIC DNA]</scope>
    <source>
        <strain evidence="2">51987-8</strain>
    </source>
</reference>
<dbReference type="InterPro" id="IPR022137">
    <property type="entry name" value="Znf_prot_DUF3669"/>
</dbReference>
<dbReference type="Proteomes" id="UP000076154">
    <property type="component" value="Unassembled WGS sequence"/>
</dbReference>
<proteinExistence type="predicted"/>
<gene>
    <name evidence="2" type="ORF">Hypma_001190</name>
</gene>
<accession>A0A369JDA1</accession>
<dbReference type="EMBL" id="LUEZ02000110">
    <property type="protein sequence ID" value="RDB17693.1"/>
    <property type="molecule type" value="Genomic_DNA"/>
</dbReference>
<sequence length="324" mass="36547">MFSDTDLLLDRTCIGRGSFGSVHTIHGGPLAYKQVLQQSDADVLLNEYRALESIFVTQTSHSFFSLPRPYVYYNPEFDIIACNYQGNLEESPYQSKVTKDLFCGFDKACYLMERVFGIPYPAALVIREMYYPQSISAPSPTLCRLYFGKVLDVDDDVKMKEKKEARRPRRFFTSANFPLDVKRYAALAVRFPCLPAASAVAYGMGEMLGRIHRRGYDGSDIEFVLGGDGFVGFRFVTIDFNQMRTNALLHSPASARGLAVSFFRNDPYYPRPRTTDTLYLDFRRGYLAAWPHHVEAKTAALAFLAAIEEEQLGRDAAKVSVSGD</sequence>
<keyword evidence="3" id="KW-1185">Reference proteome</keyword>
<dbReference type="OrthoDB" id="2993351at2759"/>
<protein>
    <recommendedName>
        <fullName evidence="1">DUF3669 domain-containing protein</fullName>
    </recommendedName>
</protein>
<feature type="domain" description="DUF3669" evidence="1">
    <location>
        <begin position="238"/>
        <end position="286"/>
    </location>
</feature>
<dbReference type="AlphaFoldDB" id="A0A369JDA1"/>
<evidence type="ECO:0000313" key="2">
    <source>
        <dbReference type="EMBL" id="RDB17693.1"/>
    </source>
</evidence>
<dbReference type="Pfam" id="PF12417">
    <property type="entry name" value="DUF3669"/>
    <property type="match status" value="1"/>
</dbReference>
<dbReference type="PANTHER" id="PTHR40780:SF2">
    <property type="entry name" value="DUF3669 DOMAIN-CONTAINING PROTEIN"/>
    <property type="match status" value="1"/>
</dbReference>
<name>A0A369JDA1_HYPMA</name>